<dbReference type="CDD" id="cd00959">
    <property type="entry name" value="DeoC"/>
    <property type="match status" value="1"/>
</dbReference>
<gene>
    <name evidence="6" type="primary">deoC</name>
    <name evidence="7" type="ORF">J2S63_003525</name>
</gene>
<evidence type="ECO:0000256" key="3">
    <source>
        <dbReference type="ARBA" id="ARBA00023239"/>
    </source>
</evidence>
<feature type="active site" description="Proton donor/acceptor" evidence="6">
    <location>
        <position position="92"/>
    </location>
</feature>
<keyword evidence="2 6" id="KW-0963">Cytoplasm</keyword>
<comment type="caution">
    <text evidence="7">The sequence shown here is derived from an EMBL/GenBank/DDBJ whole genome shotgun (WGS) entry which is preliminary data.</text>
</comment>
<dbReference type="SUPFAM" id="SSF51569">
    <property type="entry name" value="Aldolase"/>
    <property type="match status" value="1"/>
</dbReference>
<comment type="pathway">
    <text evidence="6">Carbohydrate degradation; 2-deoxy-D-ribose 1-phosphate degradation; D-glyceraldehyde 3-phosphate and acetaldehyde from 2-deoxy-alpha-D-ribose 1-phosphate: step 2/2.</text>
</comment>
<evidence type="ECO:0000313" key="8">
    <source>
        <dbReference type="Proteomes" id="UP001183648"/>
    </source>
</evidence>
<keyword evidence="8" id="KW-1185">Reference proteome</keyword>
<comment type="function">
    <text evidence="6">Catalyzes a reversible aldol reaction between acetaldehyde and D-glyceraldehyde 3-phosphate to generate 2-deoxy-D-ribose 5-phosphate.</text>
</comment>
<dbReference type="InterPro" id="IPR013785">
    <property type="entry name" value="Aldolase_TIM"/>
</dbReference>
<comment type="catalytic activity">
    <reaction evidence="5 6">
        <text>2-deoxy-D-ribose 5-phosphate = D-glyceraldehyde 3-phosphate + acetaldehyde</text>
        <dbReference type="Rhea" id="RHEA:12821"/>
        <dbReference type="ChEBI" id="CHEBI:15343"/>
        <dbReference type="ChEBI" id="CHEBI:59776"/>
        <dbReference type="ChEBI" id="CHEBI:62877"/>
        <dbReference type="EC" id="4.1.2.4"/>
    </reaction>
</comment>
<keyword evidence="4 6" id="KW-0704">Schiff base</keyword>
<organism evidence="7 8">
    <name type="scientific">Nocardioides marmoribigeumensis</name>
    <dbReference type="NCBI Taxonomy" id="433649"/>
    <lineage>
        <taxon>Bacteria</taxon>
        <taxon>Bacillati</taxon>
        <taxon>Actinomycetota</taxon>
        <taxon>Actinomycetes</taxon>
        <taxon>Propionibacteriales</taxon>
        <taxon>Nocardioidaceae</taxon>
        <taxon>Nocardioides</taxon>
    </lineage>
</organism>
<dbReference type="RefSeq" id="WP_310304977.1">
    <property type="nucleotide sequence ID" value="NZ_BAAAPS010000005.1"/>
</dbReference>
<evidence type="ECO:0000313" key="7">
    <source>
        <dbReference type="EMBL" id="MDR7363972.1"/>
    </source>
</evidence>
<evidence type="ECO:0000256" key="4">
    <source>
        <dbReference type="ARBA" id="ARBA00023270"/>
    </source>
</evidence>
<evidence type="ECO:0000256" key="1">
    <source>
        <dbReference type="ARBA" id="ARBA00010936"/>
    </source>
</evidence>
<dbReference type="PANTHER" id="PTHR10889:SF1">
    <property type="entry name" value="DEOXYRIBOSE-PHOSPHATE ALDOLASE"/>
    <property type="match status" value="1"/>
</dbReference>
<keyword evidence="3 6" id="KW-0456">Lyase</keyword>
<evidence type="ECO:0000256" key="2">
    <source>
        <dbReference type="ARBA" id="ARBA00022490"/>
    </source>
</evidence>
<dbReference type="InterPro" id="IPR011343">
    <property type="entry name" value="DeoC"/>
</dbReference>
<dbReference type="SMART" id="SM01133">
    <property type="entry name" value="DeoC"/>
    <property type="match status" value="1"/>
</dbReference>
<feature type="active site" description="Schiff-base intermediate with acetaldehyde" evidence="6">
    <location>
        <position position="154"/>
    </location>
</feature>
<dbReference type="Proteomes" id="UP001183648">
    <property type="component" value="Unassembled WGS sequence"/>
</dbReference>
<dbReference type="NCBIfam" id="TIGR00126">
    <property type="entry name" value="deoC"/>
    <property type="match status" value="1"/>
</dbReference>
<comment type="subcellular location">
    <subcellularLocation>
        <location evidence="6">Cytoplasm</location>
    </subcellularLocation>
</comment>
<dbReference type="EC" id="4.1.2.4" evidence="6"/>
<dbReference type="GO" id="GO:0004139">
    <property type="term" value="F:deoxyribose-phosphate aldolase activity"/>
    <property type="evidence" value="ECO:0007669"/>
    <property type="project" value="UniProtKB-EC"/>
</dbReference>
<dbReference type="PIRSF" id="PIRSF001357">
    <property type="entry name" value="DeoC"/>
    <property type="match status" value="1"/>
</dbReference>
<name>A0ABU2C007_9ACTN</name>
<evidence type="ECO:0000256" key="6">
    <source>
        <dbReference type="HAMAP-Rule" id="MF_00114"/>
    </source>
</evidence>
<reference evidence="7 8" key="1">
    <citation type="submission" date="2023-07" db="EMBL/GenBank/DDBJ databases">
        <title>Sequencing the genomes of 1000 actinobacteria strains.</title>
        <authorList>
            <person name="Klenk H.-P."/>
        </authorList>
    </citation>
    <scope>NUCLEOTIDE SEQUENCE [LARGE SCALE GENOMIC DNA]</scope>
    <source>
        <strain evidence="7 8">DSM 19426</strain>
    </source>
</reference>
<comment type="similarity">
    <text evidence="1 6">Belongs to the DeoC/FbaB aldolase family. DeoC type 1 subfamily.</text>
</comment>
<protein>
    <recommendedName>
        <fullName evidence="6">Deoxyribose-phosphate aldolase</fullName>
        <shortName evidence="6">DERA</shortName>
        <ecNumber evidence="6">4.1.2.4</ecNumber>
    </recommendedName>
    <alternativeName>
        <fullName evidence="6">2-deoxy-D-ribose 5-phosphate aldolase</fullName>
    </alternativeName>
    <alternativeName>
        <fullName evidence="6">Phosphodeoxyriboaldolase</fullName>
        <shortName evidence="6">Deoxyriboaldolase</shortName>
    </alternativeName>
</protein>
<dbReference type="PANTHER" id="PTHR10889">
    <property type="entry name" value="DEOXYRIBOSE-PHOSPHATE ALDOLASE"/>
    <property type="match status" value="1"/>
</dbReference>
<accession>A0ABU2C007</accession>
<dbReference type="EMBL" id="JAVDYG010000001">
    <property type="protein sequence ID" value="MDR7363972.1"/>
    <property type="molecule type" value="Genomic_DNA"/>
</dbReference>
<feature type="active site" description="Proton donor/acceptor" evidence="6">
    <location>
        <position position="184"/>
    </location>
</feature>
<dbReference type="Gene3D" id="3.20.20.70">
    <property type="entry name" value="Aldolase class I"/>
    <property type="match status" value="1"/>
</dbReference>
<dbReference type="Pfam" id="PF01791">
    <property type="entry name" value="DeoC"/>
    <property type="match status" value="1"/>
</dbReference>
<dbReference type="InterPro" id="IPR002915">
    <property type="entry name" value="DeoC/FbaB/LacD_aldolase"/>
</dbReference>
<evidence type="ECO:0000256" key="5">
    <source>
        <dbReference type="ARBA" id="ARBA00048791"/>
    </source>
</evidence>
<sequence length="221" mass="22534">MQSREFLDLVDHTLLKAEATRDQVSALCAEARELRPASVCVNGLWVSHCVSELAGSEVPVCSVVGFPLGAMAAAAVADETRLAVASGAGEIDMVVPLGLLRGGEDHAVAAYLSEVRAAAEGVLLKVILETAVLTDAEVVRACELSVESGADFVKTSTGMHAAGGATEAAVRLMRETVGPDVGVKASGGIRTRADVETMVAAGASRLGMSAAAAVAQEFSRG</sequence>
<proteinExistence type="inferred from homology"/>
<dbReference type="HAMAP" id="MF_00114">
    <property type="entry name" value="DeoC_type1"/>
    <property type="match status" value="1"/>
</dbReference>
<dbReference type="InterPro" id="IPR028581">
    <property type="entry name" value="DeoC_typeI"/>
</dbReference>